<dbReference type="SUPFAM" id="SSF64167">
    <property type="entry name" value="SurE-like"/>
    <property type="match status" value="1"/>
</dbReference>
<evidence type="ECO:0000256" key="4">
    <source>
        <dbReference type="ARBA" id="ARBA00022723"/>
    </source>
</evidence>
<dbReference type="Gene3D" id="3.40.1210.10">
    <property type="entry name" value="Survival protein SurE-like phosphatase/nucleotidase"/>
    <property type="match status" value="1"/>
</dbReference>
<evidence type="ECO:0000259" key="6">
    <source>
        <dbReference type="Pfam" id="PF01975"/>
    </source>
</evidence>
<reference evidence="7 8" key="1">
    <citation type="submission" date="2019-03" db="EMBL/GenBank/DDBJ databases">
        <title>Deep-cultivation of Planctomycetes and their phenomic and genomic characterization uncovers novel biology.</title>
        <authorList>
            <person name="Wiegand S."/>
            <person name="Jogler M."/>
            <person name="Boedeker C."/>
            <person name="Pinto D."/>
            <person name="Vollmers J."/>
            <person name="Rivas-Marin E."/>
            <person name="Kohn T."/>
            <person name="Peeters S.H."/>
            <person name="Heuer A."/>
            <person name="Rast P."/>
            <person name="Oberbeckmann S."/>
            <person name="Bunk B."/>
            <person name="Jeske O."/>
            <person name="Meyerdierks A."/>
            <person name="Storesund J.E."/>
            <person name="Kallscheuer N."/>
            <person name="Luecker S."/>
            <person name="Lage O.M."/>
            <person name="Pohl T."/>
            <person name="Merkel B.J."/>
            <person name="Hornburger P."/>
            <person name="Mueller R.-W."/>
            <person name="Bruemmer F."/>
            <person name="Labrenz M."/>
            <person name="Spormann A.M."/>
            <person name="Op den Camp H."/>
            <person name="Overmann J."/>
            <person name="Amann R."/>
            <person name="Jetten M.S.M."/>
            <person name="Mascher T."/>
            <person name="Medema M.H."/>
            <person name="Devos D.P."/>
            <person name="Kaster A.-K."/>
            <person name="Ovreas L."/>
            <person name="Rohde M."/>
            <person name="Galperin M.Y."/>
            <person name="Jogler C."/>
        </authorList>
    </citation>
    <scope>NUCLEOTIDE SEQUENCE [LARGE SCALE GENOMIC DNA]</scope>
    <source>
        <strain evidence="7 8">Enr13</strain>
    </source>
</reference>
<keyword evidence="4" id="KW-0479">Metal-binding</keyword>
<dbReference type="RefSeq" id="WP_145390548.1">
    <property type="nucleotide sequence ID" value="NZ_CP037423.1"/>
</dbReference>
<dbReference type="InterPro" id="IPR036523">
    <property type="entry name" value="SurE-like_sf"/>
</dbReference>
<name>A0A518HZY4_9BACT</name>
<keyword evidence="8" id="KW-1185">Reference proteome</keyword>
<feature type="domain" description="Survival protein SurE-like phosphatase/nucleotidase" evidence="6">
    <location>
        <begin position="4"/>
        <end position="182"/>
    </location>
</feature>
<dbReference type="OrthoDB" id="9780815at2"/>
<dbReference type="AlphaFoldDB" id="A0A518HZY4"/>
<dbReference type="InterPro" id="IPR030048">
    <property type="entry name" value="SurE"/>
</dbReference>
<sequence length="249" mass="27461">MLKILLTNDDGIDAPGLQALDQSVRHAIQVHRPNEDVEIVAVAPDRCRSECGHSIVTTRPLNVTTVRENWYSVDGTPVDCIRVAHYAMDFKPQLVFSGINAGANLGVNLMVSGTFAAAREASLLGIPALAASHYRRPDVPRTWDHTPTWLEPTIGAFFRAAVDNPSDGDPPPLWNVNLPAVIPDADQRPDIIECEVDRCPIDRTGTIEPGGRVRFQLDFHDRPREQGRDVQHCFDGRITVSKLGVHLGR</sequence>
<dbReference type="GO" id="GO:0046872">
    <property type="term" value="F:metal ion binding"/>
    <property type="evidence" value="ECO:0007669"/>
    <property type="project" value="UniProtKB-KW"/>
</dbReference>
<dbReference type="KEGG" id="snep:Enr13x_63220"/>
<proteinExistence type="inferred from homology"/>
<dbReference type="EC" id="3.1.3.5" evidence="3"/>
<dbReference type="InterPro" id="IPR002828">
    <property type="entry name" value="SurE-like_Pase/nucleotidase"/>
</dbReference>
<dbReference type="PANTHER" id="PTHR30457">
    <property type="entry name" value="5'-NUCLEOTIDASE SURE"/>
    <property type="match status" value="1"/>
</dbReference>
<evidence type="ECO:0000256" key="3">
    <source>
        <dbReference type="ARBA" id="ARBA00012643"/>
    </source>
</evidence>
<evidence type="ECO:0000313" key="8">
    <source>
        <dbReference type="Proteomes" id="UP000319004"/>
    </source>
</evidence>
<evidence type="ECO:0000256" key="2">
    <source>
        <dbReference type="ARBA" id="ARBA00011062"/>
    </source>
</evidence>
<protein>
    <recommendedName>
        <fullName evidence="3">5'-nucleotidase</fullName>
        <ecNumber evidence="3">3.1.3.5</ecNumber>
    </recommendedName>
</protein>
<dbReference type="NCBIfam" id="TIGR00087">
    <property type="entry name" value="surE"/>
    <property type="match status" value="1"/>
</dbReference>
<dbReference type="GO" id="GO:0008253">
    <property type="term" value="F:5'-nucleotidase activity"/>
    <property type="evidence" value="ECO:0007669"/>
    <property type="project" value="UniProtKB-EC"/>
</dbReference>
<organism evidence="7 8">
    <name type="scientific">Stieleria neptunia</name>
    <dbReference type="NCBI Taxonomy" id="2527979"/>
    <lineage>
        <taxon>Bacteria</taxon>
        <taxon>Pseudomonadati</taxon>
        <taxon>Planctomycetota</taxon>
        <taxon>Planctomycetia</taxon>
        <taxon>Pirellulales</taxon>
        <taxon>Pirellulaceae</taxon>
        <taxon>Stieleria</taxon>
    </lineage>
</organism>
<comment type="catalytic activity">
    <reaction evidence="1">
        <text>a ribonucleoside 5'-phosphate + H2O = a ribonucleoside + phosphate</text>
        <dbReference type="Rhea" id="RHEA:12484"/>
        <dbReference type="ChEBI" id="CHEBI:15377"/>
        <dbReference type="ChEBI" id="CHEBI:18254"/>
        <dbReference type="ChEBI" id="CHEBI:43474"/>
        <dbReference type="ChEBI" id="CHEBI:58043"/>
        <dbReference type="EC" id="3.1.3.5"/>
    </reaction>
</comment>
<evidence type="ECO:0000256" key="1">
    <source>
        <dbReference type="ARBA" id="ARBA00000815"/>
    </source>
</evidence>
<dbReference type="PANTHER" id="PTHR30457:SF0">
    <property type="entry name" value="PHOSPHATASE, PUTATIVE (AFU_ORTHOLOGUE AFUA_4G01070)-RELATED"/>
    <property type="match status" value="1"/>
</dbReference>
<keyword evidence="5 7" id="KW-0378">Hydrolase</keyword>
<comment type="similarity">
    <text evidence="2">Belongs to the SurE nucleotidase family.</text>
</comment>
<gene>
    <name evidence="7" type="primary">surE_2</name>
    <name evidence="7" type="ORF">Enr13x_63220</name>
</gene>
<evidence type="ECO:0000313" key="7">
    <source>
        <dbReference type="EMBL" id="QDV46413.1"/>
    </source>
</evidence>
<dbReference type="Proteomes" id="UP000319004">
    <property type="component" value="Chromosome"/>
</dbReference>
<dbReference type="EMBL" id="CP037423">
    <property type="protein sequence ID" value="QDV46413.1"/>
    <property type="molecule type" value="Genomic_DNA"/>
</dbReference>
<dbReference type="Pfam" id="PF01975">
    <property type="entry name" value="SurE"/>
    <property type="match status" value="1"/>
</dbReference>
<accession>A0A518HZY4</accession>
<evidence type="ECO:0000256" key="5">
    <source>
        <dbReference type="ARBA" id="ARBA00022801"/>
    </source>
</evidence>